<dbReference type="InterPro" id="IPR011990">
    <property type="entry name" value="TPR-like_helical_dom_sf"/>
</dbReference>
<accession>A0A8J3ZH32</accession>
<dbReference type="SMART" id="SM00028">
    <property type="entry name" value="TPR"/>
    <property type="match status" value="5"/>
</dbReference>
<dbReference type="AlphaFoldDB" id="A0A8J3ZH32"/>
<dbReference type="GO" id="GO:0043531">
    <property type="term" value="F:ADP binding"/>
    <property type="evidence" value="ECO:0007669"/>
    <property type="project" value="InterPro"/>
</dbReference>
<dbReference type="PROSITE" id="PS50005">
    <property type="entry name" value="TPR"/>
    <property type="match status" value="1"/>
</dbReference>
<reference evidence="3" key="1">
    <citation type="submission" date="2021-01" db="EMBL/GenBank/DDBJ databases">
        <title>Whole genome shotgun sequence of Virgisporangium aurantiacum NBRC 16421.</title>
        <authorList>
            <person name="Komaki H."/>
            <person name="Tamura T."/>
        </authorList>
    </citation>
    <scope>NUCLEOTIDE SEQUENCE</scope>
    <source>
        <strain evidence="3">NBRC 16421</strain>
    </source>
</reference>
<dbReference type="SMART" id="SM00530">
    <property type="entry name" value="HTH_XRE"/>
    <property type="match status" value="1"/>
</dbReference>
<dbReference type="SMART" id="SM00382">
    <property type="entry name" value="AAA"/>
    <property type="match status" value="2"/>
</dbReference>
<dbReference type="InterPro" id="IPR010982">
    <property type="entry name" value="Lambda_DNA-bd_dom_sf"/>
</dbReference>
<comment type="caution">
    <text evidence="3">The sequence shown here is derived from an EMBL/GenBank/DDBJ whole genome shotgun (WGS) entry which is preliminary data.</text>
</comment>
<dbReference type="PANTHER" id="PTHR47691">
    <property type="entry name" value="REGULATOR-RELATED"/>
    <property type="match status" value="1"/>
</dbReference>
<dbReference type="InterPro" id="IPR001387">
    <property type="entry name" value="Cro/C1-type_HTH"/>
</dbReference>
<dbReference type="Proteomes" id="UP000612585">
    <property type="component" value="Unassembled WGS sequence"/>
</dbReference>
<evidence type="ECO:0000256" key="1">
    <source>
        <dbReference type="PROSITE-ProRule" id="PRU00339"/>
    </source>
</evidence>
<protein>
    <recommendedName>
        <fullName evidence="2">HTH cro/C1-type domain-containing protein</fullName>
    </recommendedName>
</protein>
<dbReference type="InterPro" id="IPR027417">
    <property type="entry name" value="P-loop_NTPase"/>
</dbReference>
<dbReference type="InterPro" id="IPR041664">
    <property type="entry name" value="AAA_16"/>
</dbReference>
<dbReference type="SUPFAM" id="SSF47413">
    <property type="entry name" value="lambda repressor-like DNA-binding domains"/>
    <property type="match status" value="1"/>
</dbReference>
<dbReference type="EMBL" id="BOPG01000106">
    <property type="protein sequence ID" value="GIJ64007.1"/>
    <property type="molecule type" value="Genomic_DNA"/>
</dbReference>
<dbReference type="Pfam" id="PF13191">
    <property type="entry name" value="AAA_16"/>
    <property type="match status" value="1"/>
</dbReference>
<dbReference type="InterPro" id="IPR019734">
    <property type="entry name" value="TPR_rpt"/>
</dbReference>
<gene>
    <name evidence="3" type="ORF">Vau01_115230</name>
</gene>
<keyword evidence="1" id="KW-0802">TPR repeat</keyword>
<evidence type="ECO:0000313" key="3">
    <source>
        <dbReference type="EMBL" id="GIJ64007.1"/>
    </source>
</evidence>
<sequence length="957" mass="102387">MRGRQRPDTMNLVRAQRLRLGLSQEDLAALAGVSVRSIQLVESRPDRRVRPSTARLLADALQVPADQREDFIGSLVHDALGRAPGRKPDTGQASLPAVLPAALPEFTGRRDQLDQLDQLLRRGQQGSTGPAIGVIYGPAGAGKTALAVHWGHRVADQFPDGQLYLNLHGFDSAAECVSVTEAVRALLDALDAPRSRMPTGLDAQVGLYRSLVAGRRMLLVLDDARDAGQVWPLLPDLPGSVILVTSRNLPDSLIAVEGAQPITVEVFRPAGSADAVPTVGSRWVPAQLPRPLATFVGRGQELERLTALVRVADGDDTHAPAAGVAVISGPAGVGKSTLATHWAHRVARLFPDGQLYADLRGFDVGGPADPAEALRDLLEGLGVPPAEIPAAEAAQCAIYRSLLAGRRVLVVLDNARDAEQVRPLLPGAPECAVVVTSRSTLTGLVVTDGAVLVRLGLLDARDAAQLLLRRLDPAHVTVRPAALDATVAACAGLPLALAIVAARAAERSGDSLATIAGELATEGLDVLDAGGPATNLRAVLSWSYLALSPAAAELFRLLTLFPGPDIAPAAAASLAGRPVADVRQLLGELTGVNLVDEHRCGRFSLHDLVRTYAAEQMQAAGSEEDRQTAMTRLLSHYLHTADRASHLRYSYRSPISLPDRPPGVVVEALSDRQHAEDWFAAESAAMVSLVRWAAQPLFESYAWRLAWTLWDYVSDKPGHWRGWVAVQRVVLAAGATSTDPVALAHMHRGLGLAACQSGELDEADRHLRVAIDHYAAAGDHRGQANTHRNLARVLAWQEQPHAALENAVQAVRLADSCGDRHTQAAALNQAGWYHAHIGNYRQALIACRRALGLHRRTGNRDGQAAAWDSLGFIYHGLSDYGQAISCYQTAIALLEELADDYEHAATLDRLGDTYHAAGRLHDARDAWRCAADRLRQLNHPQAVDTLAKLAETRGAQS</sequence>
<keyword evidence="4" id="KW-1185">Reference proteome</keyword>
<evidence type="ECO:0000259" key="2">
    <source>
        <dbReference type="PROSITE" id="PS50943"/>
    </source>
</evidence>
<dbReference type="GO" id="GO:0003677">
    <property type="term" value="F:DNA binding"/>
    <property type="evidence" value="ECO:0007669"/>
    <property type="project" value="InterPro"/>
</dbReference>
<proteinExistence type="predicted"/>
<dbReference type="CDD" id="cd00093">
    <property type="entry name" value="HTH_XRE"/>
    <property type="match status" value="1"/>
</dbReference>
<name>A0A8J3ZH32_9ACTN</name>
<feature type="domain" description="HTH cro/C1-type" evidence="2">
    <location>
        <begin position="13"/>
        <end position="68"/>
    </location>
</feature>
<organism evidence="3 4">
    <name type="scientific">Virgisporangium aurantiacum</name>
    <dbReference type="NCBI Taxonomy" id="175570"/>
    <lineage>
        <taxon>Bacteria</taxon>
        <taxon>Bacillati</taxon>
        <taxon>Actinomycetota</taxon>
        <taxon>Actinomycetes</taxon>
        <taxon>Micromonosporales</taxon>
        <taxon>Micromonosporaceae</taxon>
        <taxon>Virgisporangium</taxon>
    </lineage>
</organism>
<dbReference type="InterPro" id="IPR003593">
    <property type="entry name" value="AAA+_ATPase"/>
</dbReference>
<dbReference type="SUPFAM" id="SSF48452">
    <property type="entry name" value="TPR-like"/>
    <property type="match status" value="2"/>
</dbReference>
<dbReference type="Gene3D" id="1.25.40.10">
    <property type="entry name" value="Tetratricopeptide repeat domain"/>
    <property type="match status" value="1"/>
</dbReference>
<dbReference type="Gene3D" id="1.10.260.40">
    <property type="entry name" value="lambda repressor-like DNA-binding domains"/>
    <property type="match status" value="1"/>
</dbReference>
<dbReference type="Pfam" id="PF01381">
    <property type="entry name" value="HTH_3"/>
    <property type="match status" value="1"/>
</dbReference>
<dbReference type="PANTHER" id="PTHR47691:SF3">
    <property type="entry name" value="HTH-TYPE TRANSCRIPTIONAL REGULATOR RV0890C-RELATED"/>
    <property type="match status" value="1"/>
</dbReference>
<feature type="repeat" description="TPR" evidence="1">
    <location>
        <begin position="864"/>
        <end position="897"/>
    </location>
</feature>
<dbReference type="Gene3D" id="3.40.50.300">
    <property type="entry name" value="P-loop containing nucleotide triphosphate hydrolases"/>
    <property type="match status" value="2"/>
</dbReference>
<dbReference type="PROSITE" id="PS50943">
    <property type="entry name" value="HTH_CROC1"/>
    <property type="match status" value="1"/>
</dbReference>
<dbReference type="Pfam" id="PF13424">
    <property type="entry name" value="TPR_12"/>
    <property type="match status" value="1"/>
</dbReference>
<dbReference type="SUPFAM" id="SSF52540">
    <property type="entry name" value="P-loop containing nucleoside triphosphate hydrolases"/>
    <property type="match status" value="2"/>
</dbReference>
<evidence type="ECO:0000313" key="4">
    <source>
        <dbReference type="Proteomes" id="UP000612585"/>
    </source>
</evidence>
<dbReference type="PRINTS" id="PR00364">
    <property type="entry name" value="DISEASERSIST"/>
</dbReference>